<dbReference type="HOGENOM" id="CLU_3032474_0_0_1"/>
<comment type="caution">
    <text evidence="1">The sequence shown here is derived from an EMBL/GenBank/DDBJ whole genome shotgun (WGS) entry which is preliminary data.</text>
</comment>
<dbReference type="KEGG" id="fpu:FPSE_10822"/>
<dbReference type="RefSeq" id="XP_009262214.1">
    <property type="nucleotide sequence ID" value="XM_009263939.1"/>
</dbReference>
<proteinExistence type="predicted"/>
<organism evidence="1 2">
    <name type="scientific">Fusarium pseudograminearum (strain CS3096)</name>
    <name type="common">Wheat and barley crown-rot fungus</name>
    <dbReference type="NCBI Taxonomy" id="1028729"/>
    <lineage>
        <taxon>Eukaryota</taxon>
        <taxon>Fungi</taxon>
        <taxon>Dikarya</taxon>
        <taxon>Ascomycota</taxon>
        <taxon>Pezizomycotina</taxon>
        <taxon>Sordariomycetes</taxon>
        <taxon>Hypocreomycetidae</taxon>
        <taxon>Hypocreales</taxon>
        <taxon>Nectriaceae</taxon>
        <taxon>Fusarium</taxon>
    </lineage>
</organism>
<evidence type="ECO:0000313" key="1">
    <source>
        <dbReference type="EMBL" id="EKJ69009.1"/>
    </source>
</evidence>
<protein>
    <submittedName>
        <fullName evidence="1">Uncharacterized protein</fullName>
    </submittedName>
</protein>
<evidence type="ECO:0000313" key="2">
    <source>
        <dbReference type="Proteomes" id="UP000007978"/>
    </source>
</evidence>
<gene>
    <name evidence="1" type="ORF">FPSE_10822</name>
</gene>
<name>K3V769_FUSPC</name>
<dbReference type="Proteomes" id="UP000007978">
    <property type="component" value="Chromosome 4"/>
</dbReference>
<sequence>MDGWLILLLSRRRQLHEILTSIPAYLFATLLIARMHKLIEKPGMNESTIIKYNNF</sequence>
<dbReference type="EMBL" id="AFNW01000369">
    <property type="protein sequence ID" value="EKJ69009.1"/>
    <property type="molecule type" value="Genomic_DNA"/>
</dbReference>
<dbReference type="AlphaFoldDB" id="K3V769"/>
<accession>K3V769</accession>
<keyword evidence="2" id="KW-1185">Reference proteome</keyword>
<reference evidence="1 2" key="1">
    <citation type="journal article" date="2012" name="PLoS Pathog.">
        <title>Comparative pathogenomics reveals horizontally acquired novel virulence genes in fungi infecting cereal hosts.</title>
        <authorList>
            <person name="Gardiner D.M."/>
            <person name="McDonald M.C."/>
            <person name="Covarelli L."/>
            <person name="Solomon P.S."/>
            <person name="Rusu A.G."/>
            <person name="Marshall M."/>
            <person name="Kazan K."/>
            <person name="Chakraborty S."/>
            <person name="McDonald B.A."/>
            <person name="Manners J.M."/>
        </authorList>
    </citation>
    <scope>NUCLEOTIDE SEQUENCE [LARGE SCALE GENOMIC DNA]</scope>
    <source>
        <strain evidence="1 2">CS3096</strain>
    </source>
</reference>
<dbReference type="GeneID" id="20369439"/>